<evidence type="ECO:0000313" key="12">
    <source>
        <dbReference type="Proteomes" id="UP001301350"/>
    </source>
</evidence>
<evidence type="ECO:0000256" key="9">
    <source>
        <dbReference type="ARBA" id="ARBA00034078"/>
    </source>
</evidence>
<dbReference type="PANTHER" id="PTHR43105:SF13">
    <property type="entry name" value="NADH-UBIQUINONE OXIDOREDUCTASE 75 KDA SUBUNIT, MITOCHONDRIAL"/>
    <property type="match status" value="1"/>
</dbReference>
<comment type="cofactor">
    <cofactor evidence="9">
        <name>[2Fe-2S] cluster</name>
        <dbReference type="ChEBI" id="CHEBI:190135"/>
    </cofactor>
</comment>
<dbReference type="GO" id="GO:0016020">
    <property type="term" value="C:membrane"/>
    <property type="evidence" value="ECO:0007669"/>
    <property type="project" value="TreeGrafter"/>
</dbReference>
<comment type="caution">
    <text evidence="11">The sequence shown here is derived from an EMBL/GenBank/DDBJ whole genome shotgun (WGS) entry which is preliminary data.</text>
</comment>
<dbReference type="PANTHER" id="PTHR43105">
    <property type="entry name" value="RESPIRATORY NITRATE REDUCTASE"/>
    <property type="match status" value="1"/>
</dbReference>
<keyword evidence="8" id="KW-0520">NAD</keyword>
<dbReference type="InterPro" id="IPR050123">
    <property type="entry name" value="Prok_molybdopt-oxidoreductase"/>
</dbReference>
<dbReference type="Pfam" id="PF09326">
    <property type="entry name" value="NADH_dhqG_C"/>
    <property type="match status" value="1"/>
</dbReference>
<keyword evidence="7" id="KW-0411">Iron-sulfur</keyword>
<dbReference type="Pfam" id="PF22151">
    <property type="entry name" value="Fer4_NDSU1"/>
    <property type="match status" value="1"/>
</dbReference>
<dbReference type="GO" id="GO:0051539">
    <property type="term" value="F:4 iron, 4 sulfur cluster binding"/>
    <property type="evidence" value="ECO:0007669"/>
    <property type="project" value="UniProtKB-KW"/>
</dbReference>
<proteinExistence type="inferred from homology"/>
<keyword evidence="6" id="KW-0408">Iron</keyword>
<evidence type="ECO:0000256" key="6">
    <source>
        <dbReference type="ARBA" id="ARBA00023004"/>
    </source>
</evidence>
<evidence type="ECO:0000256" key="8">
    <source>
        <dbReference type="ARBA" id="ARBA00023027"/>
    </source>
</evidence>
<dbReference type="Gene3D" id="3.40.50.740">
    <property type="match status" value="1"/>
</dbReference>
<dbReference type="InterPro" id="IPR006963">
    <property type="entry name" value="Mopterin_OxRdtase_4Fe-4S_dom"/>
</dbReference>
<sequence>MLSRALARWRQPSRWRRWLRAPPTIPITSAPATVPLPGHFVRHWGALTSKPYAFTARPWELKSTESVDVLDGVGSNIRIDTVGSEVKRILPRLNEDVNEEWINDKTRFAYDGLKRQRLTVPMVRVREGGLAGQLMPVDWYKARAVLFHWLARCMRTAYASEESGLFEAHAIIGPYVDVESVAAMRRIFYSVLPEGTAHVHVQEHARTGAPPTDWRYAYCANTTLAGLERADVVLLVGTDPRHEAPLLNTRLRKAVLFGNARVGLIGSGVDLTYNREHVVHLGLGPQTLRNVSEGRHPFCVQLAAAERPALIVGQRALQRQDGALVYQCVERLMQHLPRLMPADGSWNGLNVLHAAANTVGALDLGFDETLRGSRWVDAATTQTPGARPWHRAKLLFLLGADDVDGLEQLPEDCFVVYQGHHGDYGASIADLVLPGAAYTEKNATYVNTEGRVQASEVAYLPPGQAKPDAEILDELLIGLGGSGAVFDPMEDVALLAPHLRSTYGWQAPHVVRDAASGRVHLGPSAGTLRDGGEMYRTPFGPPVDNFYMTDPITRASSTMAKCTRVIRHTNFDEANA</sequence>
<feature type="domain" description="4Fe-4S Mo/W bis-MGD-type" evidence="10">
    <location>
        <begin position="61"/>
        <end position="117"/>
    </location>
</feature>
<reference evidence="11 12" key="1">
    <citation type="submission" date="2022-07" db="EMBL/GenBank/DDBJ databases">
        <title>Genome-wide signatures of adaptation to extreme environments.</title>
        <authorList>
            <person name="Cho C.H."/>
            <person name="Yoon H.S."/>
        </authorList>
    </citation>
    <scope>NUCLEOTIDE SEQUENCE [LARGE SCALE GENOMIC DNA]</scope>
    <source>
        <strain evidence="11 12">DBV 063 E5</strain>
    </source>
</reference>
<dbReference type="Proteomes" id="UP001301350">
    <property type="component" value="Unassembled WGS sequence"/>
</dbReference>
<evidence type="ECO:0000256" key="5">
    <source>
        <dbReference type="ARBA" id="ARBA00022967"/>
    </source>
</evidence>
<protein>
    <recommendedName>
        <fullName evidence="10">4Fe-4S Mo/W bis-MGD-type domain-containing protein</fullName>
    </recommendedName>
</protein>
<keyword evidence="3" id="KW-0004">4Fe-4S</keyword>
<evidence type="ECO:0000256" key="3">
    <source>
        <dbReference type="ARBA" id="ARBA00022485"/>
    </source>
</evidence>
<evidence type="ECO:0000256" key="4">
    <source>
        <dbReference type="ARBA" id="ARBA00022723"/>
    </source>
</evidence>
<dbReference type="InterPro" id="IPR015405">
    <property type="entry name" value="NDUFS1-like_C"/>
</dbReference>
<dbReference type="Pfam" id="PF00384">
    <property type="entry name" value="Molybdopterin"/>
    <property type="match status" value="1"/>
</dbReference>
<dbReference type="GO" id="GO:0016651">
    <property type="term" value="F:oxidoreductase activity, acting on NAD(P)H"/>
    <property type="evidence" value="ECO:0007669"/>
    <property type="project" value="InterPro"/>
</dbReference>
<comment type="similarity">
    <text evidence="2">Belongs to the complex I 75 kDa subunit family.</text>
</comment>
<dbReference type="SUPFAM" id="SSF53706">
    <property type="entry name" value="Formate dehydrogenase/DMSO reductase, domains 1-3"/>
    <property type="match status" value="1"/>
</dbReference>
<evidence type="ECO:0000259" key="10">
    <source>
        <dbReference type="PROSITE" id="PS51669"/>
    </source>
</evidence>
<keyword evidence="4" id="KW-0479">Metal-binding</keyword>
<dbReference type="EMBL" id="JANCYW010000007">
    <property type="protein sequence ID" value="KAK4536233.1"/>
    <property type="molecule type" value="Genomic_DNA"/>
</dbReference>
<gene>
    <name evidence="11" type="ORF">CDCA_CDCA07G2258</name>
</gene>
<evidence type="ECO:0000313" key="11">
    <source>
        <dbReference type="EMBL" id="KAK4536233.1"/>
    </source>
</evidence>
<name>A0AAV9IVB5_CYACA</name>
<dbReference type="PROSITE" id="PS51669">
    <property type="entry name" value="4FE4S_MOW_BIS_MGD"/>
    <property type="match status" value="1"/>
</dbReference>
<organism evidence="11 12">
    <name type="scientific">Cyanidium caldarium</name>
    <name type="common">Red alga</name>
    <dbReference type="NCBI Taxonomy" id="2771"/>
    <lineage>
        <taxon>Eukaryota</taxon>
        <taxon>Rhodophyta</taxon>
        <taxon>Bangiophyceae</taxon>
        <taxon>Cyanidiales</taxon>
        <taxon>Cyanidiaceae</taxon>
        <taxon>Cyanidium</taxon>
    </lineage>
</organism>
<evidence type="ECO:0000256" key="7">
    <source>
        <dbReference type="ARBA" id="ARBA00023014"/>
    </source>
</evidence>
<comment type="cofactor">
    <cofactor evidence="1">
        <name>[4Fe-4S] cluster</name>
        <dbReference type="ChEBI" id="CHEBI:49883"/>
    </cofactor>
</comment>
<dbReference type="InterPro" id="IPR006656">
    <property type="entry name" value="Mopterin_OxRdtase"/>
</dbReference>
<keyword evidence="5" id="KW-1278">Translocase</keyword>
<dbReference type="AlphaFoldDB" id="A0AAV9IVB5"/>
<accession>A0AAV9IVB5</accession>
<dbReference type="GO" id="GO:0046872">
    <property type="term" value="F:metal ion binding"/>
    <property type="evidence" value="ECO:0007669"/>
    <property type="project" value="UniProtKB-KW"/>
</dbReference>
<evidence type="ECO:0000256" key="1">
    <source>
        <dbReference type="ARBA" id="ARBA00001966"/>
    </source>
</evidence>
<keyword evidence="12" id="KW-1185">Reference proteome</keyword>
<evidence type="ECO:0000256" key="2">
    <source>
        <dbReference type="ARBA" id="ARBA00005404"/>
    </source>
</evidence>